<dbReference type="InterPro" id="IPR011250">
    <property type="entry name" value="OMP/PagP_B-barrel"/>
</dbReference>
<organism evidence="2 3">
    <name type="scientific">Halorhodospira neutriphila</name>
    <dbReference type="NCBI Taxonomy" id="168379"/>
    <lineage>
        <taxon>Bacteria</taxon>
        <taxon>Pseudomonadati</taxon>
        <taxon>Pseudomonadota</taxon>
        <taxon>Gammaproteobacteria</taxon>
        <taxon>Chromatiales</taxon>
        <taxon>Ectothiorhodospiraceae</taxon>
        <taxon>Halorhodospira</taxon>
    </lineage>
</organism>
<protein>
    <recommendedName>
        <fullName evidence="4">Outer membrane protein beta-barrel domain-containing protein</fullName>
    </recommendedName>
</protein>
<name>A0ABS1EBR3_9GAMM</name>
<comment type="caution">
    <text evidence="2">The sequence shown here is derived from an EMBL/GenBank/DDBJ whole genome shotgun (WGS) entry which is preliminary data.</text>
</comment>
<reference evidence="2 3" key="1">
    <citation type="journal article" date="2020" name="Microorganisms">
        <title>Osmotic Adaptation and Compatible Solute Biosynthesis of Phototrophic Bacteria as Revealed from Genome Analyses.</title>
        <authorList>
            <person name="Imhoff J.F."/>
            <person name="Rahn T."/>
            <person name="Kunzel S."/>
            <person name="Keller A."/>
            <person name="Neulinger S.C."/>
        </authorList>
    </citation>
    <scope>NUCLEOTIDE SEQUENCE [LARGE SCALE GENOMIC DNA]</scope>
    <source>
        <strain evidence="2 3">DSM 15116</strain>
    </source>
</reference>
<keyword evidence="1" id="KW-0732">Signal</keyword>
<evidence type="ECO:0000313" key="2">
    <source>
        <dbReference type="EMBL" id="MBK1727344.1"/>
    </source>
</evidence>
<sequence length="184" mass="19887">MLRNRVLALAIIASLPAVSLAQEGGMQGSGVGPTVGDREFSISGSGNSEQDFDSGSLSVTGDLGWYVTERWVLGIRQSVNYASIQGTSIEDDFWNGSTRGFADYHFGRSAWRPFLGANLGLVYGDGVEDTGLAGLEAGLKYYVLPKTFISGLAEYQWFFESSDEADDQFDDGAWVYSVGLGFNF</sequence>
<evidence type="ECO:0000256" key="1">
    <source>
        <dbReference type="SAM" id="SignalP"/>
    </source>
</evidence>
<gene>
    <name evidence="2" type="ORF">CKO13_10010</name>
</gene>
<accession>A0ABS1EBR3</accession>
<dbReference type="Proteomes" id="UP000738126">
    <property type="component" value="Unassembled WGS sequence"/>
</dbReference>
<dbReference type="EMBL" id="NRSH01000133">
    <property type="protein sequence ID" value="MBK1727344.1"/>
    <property type="molecule type" value="Genomic_DNA"/>
</dbReference>
<feature type="signal peptide" evidence="1">
    <location>
        <begin position="1"/>
        <end position="21"/>
    </location>
</feature>
<evidence type="ECO:0000313" key="3">
    <source>
        <dbReference type="Proteomes" id="UP000738126"/>
    </source>
</evidence>
<feature type="chain" id="PRO_5045127330" description="Outer membrane protein beta-barrel domain-containing protein" evidence="1">
    <location>
        <begin position="22"/>
        <end position="184"/>
    </location>
</feature>
<evidence type="ECO:0008006" key="4">
    <source>
        <dbReference type="Google" id="ProtNLM"/>
    </source>
</evidence>
<dbReference type="SUPFAM" id="SSF56925">
    <property type="entry name" value="OMPA-like"/>
    <property type="match status" value="1"/>
</dbReference>
<dbReference type="Gene3D" id="2.40.160.20">
    <property type="match status" value="1"/>
</dbReference>
<keyword evidence="3" id="KW-1185">Reference proteome</keyword>
<proteinExistence type="predicted"/>